<evidence type="ECO:0000256" key="1">
    <source>
        <dbReference type="SAM" id="MobiDB-lite"/>
    </source>
</evidence>
<dbReference type="Proteomes" id="UP001066276">
    <property type="component" value="Chromosome 1_2"/>
</dbReference>
<feature type="region of interest" description="Disordered" evidence="1">
    <location>
        <begin position="1"/>
        <end position="26"/>
    </location>
</feature>
<proteinExistence type="predicted"/>
<protein>
    <submittedName>
        <fullName evidence="2">Uncharacterized protein</fullName>
    </submittedName>
</protein>
<gene>
    <name evidence="2" type="ORF">NDU88_005943</name>
</gene>
<keyword evidence="3" id="KW-1185">Reference proteome</keyword>
<reference evidence="2" key="1">
    <citation type="journal article" date="2022" name="bioRxiv">
        <title>Sequencing and chromosome-scale assembly of the giantPleurodeles waltlgenome.</title>
        <authorList>
            <person name="Brown T."/>
            <person name="Elewa A."/>
            <person name="Iarovenko S."/>
            <person name="Subramanian E."/>
            <person name="Araus A.J."/>
            <person name="Petzold A."/>
            <person name="Susuki M."/>
            <person name="Suzuki K.-i.T."/>
            <person name="Hayashi T."/>
            <person name="Toyoda A."/>
            <person name="Oliveira C."/>
            <person name="Osipova E."/>
            <person name="Leigh N.D."/>
            <person name="Simon A."/>
            <person name="Yun M.H."/>
        </authorList>
    </citation>
    <scope>NUCLEOTIDE SEQUENCE</scope>
    <source>
        <strain evidence="2">20211129_DDA</strain>
        <tissue evidence="2">Liver</tissue>
    </source>
</reference>
<feature type="region of interest" description="Disordered" evidence="1">
    <location>
        <begin position="85"/>
        <end position="127"/>
    </location>
</feature>
<comment type="caution">
    <text evidence="2">The sequence shown here is derived from an EMBL/GenBank/DDBJ whole genome shotgun (WGS) entry which is preliminary data.</text>
</comment>
<organism evidence="2 3">
    <name type="scientific">Pleurodeles waltl</name>
    <name type="common">Iberian ribbed newt</name>
    <dbReference type="NCBI Taxonomy" id="8319"/>
    <lineage>
        <taxon>Eukaryota</taxon>
        <taxon>Metazoa</taxon>
        <taxon>Chordata</taxon>
        <taxon>Craniata</taxon>
        <taxon>Vertebrata</taxon>
        <taxon>Euteleostomi</taxon>
        <taxon>Amphibia</taxon>
        <taxon>Batrachia</taxon>
        <taxon>Caudata</taxon>
        <taxon>Salamandroidea</taxon>
        <taxon>Salamandridae</taxon>
        <taxon>Pleurodelinae</taxon>
        <taxon>Pleurodeles</taxon>
    </lineage>
</organism>
<dbReference type="EMBL" id="JANPWB010000002">
    <property type="protein sequence ID" value="KAJ1210581.1"/>
    <property type="molecule type" value="Genomic_DNA"/>
</dbReference>
<accession>A0AAV7WCY7</accession>
<name>A0AAV7WCY7_PLEWA</name>
<sequence length="185" mass="19461">MPVPTLDEFSPEGAGGIHRRSSSSLMQGKSPAVLRYLPHPSGHAAVSSQRLLSPGHIASAASSGIVSPPTAPSLVLSAVLPRRKKGEGVGGNWGPRPSQGTSPWPRFSLSGPAPAAPPTHRSATRSGRHLDFSSRCVAGLGFRRGLTAPLCTQQSAQTAFWRCSDISFVQQMVRCYSAAQILHGF</sequence>
<evidence type="ECO:0000313" key="3">
    <source>
        <dbReference type="Proteomes" id="UP001066276"/>
    </source>
</evidence>
<evidence type="ECO:0000313" key="2">
    <source>
        <dbReference type="EMBL" id="KAJ1210581.1"/>
    </source>
</evidence>
<dbReference type="AlphaFoldDB" id="A0AAV7WCY7"/>